<organism evidence="1 2">
    <name type="scientific">Armillaria solidipes</name>
    <dbReference type="NCBI Taxonomy" id="1076256"/>
    <lineage>
        <taxon>Eukaryota</taxon>
        <taxon>Fungi</taxon>
        <taxon>Dikarya</taxon>
        <taxon>Basidiomycota</taxon>
        <taxon>Agaricomycotina</taxon>
        <taxon>Agaricomycetes</taxon>
        <taxon>Agaricomycetidae</taxon>
        <taxon>Agaricales</taxon>
        <taxon>Marasmiineae</taxon>
        <taxon>Physalacriaceae</taxon>
        <taxon>Armillaria</taxon>
    </lineage>
</organism>
<proteinExistence type="predicted"/>
<protein>
    <submittedName>
        <fullName evidence="1">Uncharacterized protein</fullName>
    </submittedName>
</protein>
<name>A0A2H3AUU3_9AGAR</name>
<evidence type="ECO:0000313" key="2">
    <source>
        <dbReference type="Proteomes" id="UP000218334"/>
    </source>
</evidence>
<dbReference type="EMBL" id="KZ293465">
    <property type="protein sequence ID" value="PBK62519.1"/>
    <property type="molecule type" value="Genomic_DNA"/>
</dbReference>
<dbReference type="Proteomes" id="UP000218334">
    <property type="component" value="Unassembled WGS sequence"/>
</dbReference>
<evidence type="ECO:0000313" key="1">
    <source>
        <dbReference type="EMBL" id="PBK62519.1"/>
    </source>
</evidence>
<reference evidence="2" key="1">
    <citation type="journal article" date="2017" name="Nat. Ecol. Evol.">
        <title>Genome expansion and lineage-specific genetic innovations in the forest pathogenic fungi Armillaria.</title>
        <authorList>
            <person name="Sipos G."/>
            <person name="Prasanna A.N."/>
            <person name="Walter M.C."/>
            <person name="O'Connor E."/>
            <person name="Balint B."/>
            <person name="Krizsan K."/>
            <person name="Kiss B."/>
            <person name="Hess J."/>
            <person name="Varga T."/>
            <person name="Slot J."/>
            <person name="Riley R."/>
            <person name="Boka B."/>
            <person name="Rigling D."/>
            <person name="Barry K."/>
            <person name="Lee J."/>
            <person name="Mihaltcheva S."/>
            <person name="LaButti K."/>
            <person name="Lipzen A."/>
            <person name="Waldron R."/>
            <person name="Moloney N.M."/>
            <person name="Sperisen C."/>
            <person name="Kredics L."/>
            <person name="Vagvoelgyi C."/>
            <person name="Patrignani A."/>
            <person name="Fitzpatrick D."/>
            <person name="Nagy I."/>
            <person name="Doyle S."/>
            <person name="Anderson J.B."/>
            <person name="Grigoriev I.V."/>
            <person name="Gueldener U."/>
            <person name="Muensterkoetter M."/>
            <person name="Nagy L.G."/>
        </authorList>
    </citation>
    <scope>NUCLEOTIDE SEQUENCE [LARGE SCALE GENOMIC DNA]</scope>
    <source>
        <strain evidence="2">28-4</strain>
    </source>
</reference>
<dbReference type="AlphaFoldDB" id="A0A2H3AUU3"/>
<keyword evidence="2" id="KW-1185">Reference proteome</keyword>
<sequence length="116" mass="12846">MDSADKRYNTLSDGKPTADWEVLNKRLPTWIYAPFTLCIVKNGTFSGPIGPGTTFDDFSARSGAQVFRSSLEVCGERHRRTPSASLGQLWFCPGLSAKTPEHLLRTRIRTAITDSP</sequence>
<accession>A0A2H3AUU3</accession>
<gene>
    <name evidence="1" type="ORF">ARMSODRAFT_602587</name>
</gene>